<dbReference type="KEGG" id="ccha:ELD05_02520"/>
<keyword evidence="1" id="KW-0472">Membrane</keyword>
<evidence type="ECO:0000256" key="1">
    <source>
        <dbReference type="SAM" id="Phobius"/>
    </source>
</evidence>
<protein>
    <submittedName>
        <fullName evidence="2">Uncharacterized protein</fullName>
    </submittedName>
</protein>
<organism evidence="2 3">
    <name type="scientific">Caldicellulosiruptor changbaiensis</name>
    <dbReference type="NCBI Taxonomy" id="1222016"/>
    <lineage>
        <taxon>Bacteria</taxon>
        <taxon>Bacillati</taxon>
        <taxon>Bacillota</taxon>
        <taxon>Bacillota incertae sedis</taxon>
        <taxon>Caldicellulosiruptorales</taxon>
        <taxon>Caldicellulosiruptoraceae</taxon>
        <taxon>Caldicellulosiruptor</taxon>
    </lineage>
</organism>
<reference evidence="2 3" key="1">
    <citation type="submission" date="2018-12" db="EMBL/GenBank/DDBJ databases">
        <title>Genome sequence from the cellulolytic species, Caldicellulosiruptor changbaiensis.</title>
        <authorList>
            <person name="Blumer-Schuette S.E."/>
            <person name="Mendoza C."/>
        </authorList>
    </citation>
    <scope>NUCLEOTIDE SEQUENCE [LARGE SCALE GENOMIC DNA]</scope>
    <source>
        <strain evidence="2 3">CBS-Z</strain>
    </source>
</reference>
<dbReference type="EMBL" id="CP034791">
    <property type="protein sequence ID" value="AZT89627.1"/>
    <property type="molecule type" value="Genomic_DNA"/>
</dbReference>
<dbReference type="Proteomes" id="UP000282930">
    <property type="component" value="Chromosome"/>
</dbReference>
<evidence type="ECO:0000313" key="2">
    <source>
        <dbReference type="EMBL" id="AZT89627.1"/>
    </source>
</evidence>
<dbReference type="RefSeq" id="WP_127351235.1">
    <property type="nucleotide sequence ID" value="NZ_CP034791.1"/>
</dbReference>
<proteinExistence type="predicted"/>
<keyword evidence="1" id="KW-1133">Transmembrane helix</keyword>
<feature type="transmembrane region" description="Helical" evidence="1">
    <location>
        <begin position="6"/>
        <end position="24"/>
    </location>
</feature>
<keyword evidence="1" id="KW-0812">Transmembrane</keyword>
<dbReference type="AlphaFoldDB" id="A0A3T0D2Z1"/>
<sequence>MKRKLIYIHIAFLIIIALILSIFYKNYSVIKMRYINAFNDMKVTAFNEIAEVAYCTKYIIDNFDKDGFSMENISYLELKVKFVFLAIDALMFARIDSFEIDNYGTKLISMYNTFSLFDRFLTKVIEHIKDGGKPFNLFDNNDNKFLIKTKKDIYNEFLLYHDLFSKLDFEVTKSSTGTELFNKIIKTWDIEKANKIVYPSERN</sequence>
<accession>A0A3T0D2Z1</accession>
<keyword evidence="3" id="KW-1185">Reference proteome</keyword>
<evidence type="ECO:0000313" key="3">
    <source>
        <dbReference type="Proteomes" id="UP000282930"/>
    </source>
</evidence>
<name>A0A3T0D2Z1_9FIRM</name>
<gene>
    <name evidence="2" type="ORF">ELD05_02520</name>
</gene>